<proteinExistence type="predicted"/>
<gene>
    <name evidence="2" type="ORF">O3P69_010997</name>
</gene>
<evidence type="ECO:0000256" key="1">
    <source>
        <dbReference type="SAM" id="MobiDB-lite"/>
    </source>
</evidence>
<organism evidence="2 3">
    <name type="scientific">Scylla paramamosain</name>
    <name type="common">Mud crab</name>
    <dbReference type="NCBI Taxonomy" id="85552"/>
    <lineage>
        <taxon>Eukaryota</taxon>
        <taxon>Metazoa</taxon>
        <taxon>Ecdysozoa</taxon>
        <taxon>Arthropoda</taxon>
        <taxon>Crustacea</taxon>
        <taxon>Multicrustacea</taxon>
        <taxon>Malacostraca</taxon>
        <taxon>Eumalacostraca</taxon>
        <taxon>Eucarida</taxon>
        <taxon>Decapoda</taxon>
        <taxon>Pleocyemata</taxon>
        <taxon>Brachyura</taxon>
        <taxon>Eubrachyura</taxon>
        <taxon>Portunoidea</taxon>
        <taxon>Portunidae</taxon>
        <taxon>Portuninae</taxon>
        <taxon>Scylla</taxon>
    </lineage>
</organism>
<feature type="compositionally biased region" description="Polar residues" evidence="1">
    <location>
        <begin position="17"/>
        <end position="26"/>
    </location>
</feature>
<dbReference type="AlphaFoldDB" id="A0AAW0SDI3"/>
<feature type="compositionally biased region" description="Polar residues" evidence="1">
    <location>
        <begin position="50"/>
        <end position="59"/>
    </location>
</feature>
<protein>
    <submittedName>
        <fullName evidence="2">Uncharacterized protein</fullName>
    </submittedName>
</protein>
<feature type="compositionally biased region" description="Basic and acidic residues" evidence="1">
    <location>
        <begin position="28"/>
        <end position="49"/>
    </location>
</feature>
<dbReference type="EMBL" id="JARAKH010001486">
    <property type="protein sequence ID" value="KAK8372906.1"/>
    <property type="molecule type" value="Genomic_DNA"/>
</dbReference>
<evidence type="ECO:0000313" key="3">
    <source>
        <dbReference type="Proteomes" id="UP001487740"/>
    </source>
</evidence>
<feature type="region of interest" description="Disordered" evidence="1">
    <location>
        <begin position="1"/>
        <end position="59"/>
    </location>
</feature>
<name>A0AAW0SDI3_SCYPA</name>
<keyword evidence="3" id="KW-1185">Reference proteome</keyword>
<reference evidence="2 3" key="1">
    <citation type="submission" date="2023-03" db="EMBL/GenBank/DDBJ databases">
        <title>High-quality genome of Scylla paramamosain provides insights in environmental adaptation.</title>
        <authorList>
            <person name="Zhang L."/>
        </authorList>
    </citation>
    <scope>NUCLEOTIDE SEQUENCE [LARGE SCALE GENOMIC DNA]</scope>
    <source>
        <strain evidence="2">LZ_2023a</strain>
        <tissue evidence="2">Muscle</tissue>
    </source>
</reference>
<comment type="caution">
    <text evidence="2">The sequence shown here is derived from an EMBL/GenBank/DDBJ whole genome shotgun (WGS) entry which is preliminary data.</text>
</comment>
<sequence>QAVGRDEPGGRLHRAQGHSQGHSPNPQELRKLKPSLRHEQRRAILDKQANKQTNKQGQR</sequence>
<dbReference type="Proteomes" id="UP001487740">
    <property type="component" value="Unassembled WGS sequence"/>
</dbReference>
<evidence type="ECO:0000313" key="2">
    <source>
        <dbReference type="EMBL" id="KAK8372906.1"/>
    </source>
</evidence>
<feature type="non-terminal residue" evidence="2">
    <location>
        <position position="1"/>
    </location>
</feature>
<feature type="compositionally biased region" description="Basic and acidic residues" evidence="1">
    <location>
        <begin position="1"/>
        <end position="10"/>
    </location>
</feature>
<accession>A0AAW0SDI3</accession>